<proteinExistence type="predicted"/>
<evidence type="ECO:0000313" key="4">
    <source>
        <dbReference type="Proteomes" id="UP001240236"/>
    </source>
</evidence>
<keyword evidence="1" id="KW-0732">Signal</keyword>
<dbReference type="PANTHER" id="PTHR34512:SF30">
    <property type="entry name" value="OUTER MEMBRANE PROTEIN ASSEMBLY FACTOR BAMB"/>
    <property type="match status" value="1"/>
</dbReference>
<name>A0AAE4AWX8_9ACTN</name>
<dbReference type="RefSeq" id="WP_307238182.1">
    <property type="nucleotide sequence ID" value="NZ_JAUSUZ010000001.1"/>
</dbReference>
<dbReference type="AlphaFoldDB" id="A0AAE4AWX8"/>
<dbReference type="InterPro" id="IPR002372">
    <property type="entry name" value="PQQ_rpt_dom"/>
</dbReference>
<dbReference type="EMBL" id="JAUSUZ010000001">
    <property type="protein sequence ID" value="MDQ0365537.1"/>
    <property type="molecule type" value="Genomic_DNA"/>
</dbReference>
<dbReference type="PANTHER" id="PTHR34512">
    <property type="entry name" value="CELL SURFACE PROTEIN"/>
    <property type="match status" value="1"/>
</dbReference>
<dbReference type="InterPro" id="IPR018391">
    <property type="entry name" value="PQQ_b-propeller_rpt"/>
</dbReference>
<protein>
    <submittedName>
        <fullName evidence="3">Outer membrane protein assembly factor BamB</fullName>
    </submittedName>
</protein>
<dbReference type="InterPro" id="IPR011047">
    <property type="entry name" value="Quinoprotein_ADH-like_sf"/>
</dbReference>
<evidence type="ECO:0000313" key="3">
    <source>
        <dbReference type="EMBL" id="MDQ0365537.1"/>
    </source>
</evidence>
<comment type="caution">
    <text evidence="3">The sequence shown here is derived from an EMBL/GenBank/DDBJ whole genome shotgun (WGS) entry which is preliminary data.</text>
</comment>
<reference evidence="3 4" key="1">
    <citation type="submission" date="2023-07" db="EMBL/GenBank/DDBJ databases">
        <title>Sequencing the genomes of 1000 actinobacteria strains.</title>
        <authorList>
            <person name="Klenk H.-P."/>
        </authorList>
    </citation>
    <scope>NUCLEOTIDE SEQUENCE [LARGE SCALE GENOMIC DNA]</scope>
    <source>
        <strain evidence="3 4">DSM 44709</strain>
    </source>
</reference>
<feature type="chain" id="PRO_5042096983" evidence="1">
    <location>
        <begin position="24"/>
        <end position="402"/>
    </location>
</feature>
<keyword evidence="4" id="KW-1185">Reference proteome</keyword>
<feature type="signal peptide" evidence="1">
    <location>
        <begin position="1"/>
        <end position="23"/>
    </location>
</feature>
<evidence type="ECO:0000256" key="1">
    <source>
        <dbReference type="SAM" id="SignalP"/>
    </source>
</evidence>
<organism evidence="3 4">
    <name type="scientific">Catenuloplanes indicus</name>
    <dbReference type="NCBI Taxonomy" id="137267"/>
    <lineage>
        <taxon>Bacteria</taxon>
        <taxon>Bacillati</taxon>
        <taxon>Actinomycetota</taxon>
        <taxon>Actinomycetes</taxon>
        <taxon>Micromonosporales</taxon>
        <taxon>Micromonosporaceae</taxon>
        <taxon>Catenuloplanes</taxon>
    </lineage>
</organism>
<dbReference type="SMART" id="SM00564">
    <property type="entry name" value="PQQ"/>
    <property type="match status" value="3"/>
</dbReference>
<dbReference type="Pfam" id="PF13360">
    <property type="entry name" value="PQQ_2"/>
    <property type="match status" value="1"/>
</dbReference>
<evidence type="ECO:0000259" key="2">
    <source>
        <dbReference type="Pfam" id="PF13360"/>
    </source>
</evidence>
<sequence length="402" mass="42230">MNRRCLLATLLMIPALIPSPAVAAPETGTRPSGDWTHVHGDAGRTGYQPVTGGLHRKNVGGLRDGWRVTGAPHGTLVAARGALYLPVSEGGSVRIRKLDARTGREMPFGVRARQWLGRPAAVDNTIVTVASDAPDRDEVRAYSADGVERWRAPVPGDEPADDLAVHGGLVYVGGGHTCRYTCAYTRLRAYRLSDGGLAWERDVVGDGQFEEPAVAGGTLVWPMRDGTGARTVAFDAATGSPRWGAPAGSVQDVVVTDDTVYAIEGGALCARTADGGGTRWCRDDLDHVSLALAPQRAAARDTPAVLYAGGGDTIRALDPADGSVLWSAPAGGDPRPLAAGGGLVFAQVWSPLETRIVALDAADGRVRYDRVLAREGIFGTVVPAYGRLFAVDPYEAVLALEP</sequence>
<feature type="domain" description="Pyrrolo-quinoline quinone repeat" evidence="2">
    <location>
        <begin position="186"/>
        <end position="330"/>
    </location>
</feature>
<dbReference type="Gene3D" id="2.130.10.10">
    <property type="entry name" value="YVTN repeat-like/Quinoprotein amine dehydrogenase"/>
    <property type="match status" value="2"/>
</dbReference>
<dbReference type="SUPFAM" id="SSF50998">
    <property type="entry name" value="Quinoprotein alcohol dehydrogenase-like"/>
    <property type="match status" value="1"/>
</dbReference>
<dbReference type="Proteomes" id="UP001240236">
    <property type="component" value="Unassembled WGS sequence"/>
</dbReference>
<dbReference type="InterPro" id="IPR015943">
    <property type="entry name" value="WD40/YVTN_repeat-like_dom_sf"/>
</dbReference>
<gene>
    <name evidence="3" type="ORF">J2S42_002206</name>
</gene>
<accession>A0AAE4AWX8</accession>